<name>A0A8T0DH98_9TREM</name>
<dbReference type="Proteomes" id="UP000699462">
    <property type="component" value="Unassembled WGS sequence"/>
</dbReference>
<comment type="caution">
    <text evidence="1">The sequence shown here is derived from an EMBL/GenBank/DDBJ whole genome shotgun (WGS) entry which is preliminary data.</text>
</comment>
<reference evidence="1 2" key="1">
    <citation type="submission" date="2019-07" db="EMBL/GenBank/DDBJ databases">
        <title>Annotation for the trematode Paragonimus westermani.</title>
        <authorList>
            <person name="Choi Y.-J."/>
        </authorList>
    </citation>
    <scope>NUCLEOTIDE SEQUENCE [LARGE SCALE GENOMIC DNA]</scope>
    <source>
        <strain evidence="1">180907_Pwestermani</strain>
    </source>
</reference>
<dbReference type="AlphaFoldDB" id="A0A8T0DH98"/>
<protein>
    <submittedName>
        <fullName evidence="1">Uncharacterized protein</fullName>
    </submittedName>
</protein>
<organism evidence="1 2">
    <name type="scientific">Paragonimus westermani</name>
    <dbReference type="NCBI Taxonomy" id="34504"/>
    <lineage>
        <taxon>Eukaryota</taxon>
        <taxon>Metazoa</taxon>
        <taxon>Spiralia</taxon>
        <taxon>Lophotrochozoa</taxon>
        <taxon>Platyhelminthes</taxon>
        <taxon>Trematoda</taxon>
        <taxon>Digenea</taxon>
        <taxon>Plagiorchiida</taxon>
        <taxon>Troglotremata</taxon>
        <taxon>Troglotrematidae</taxon>
        <taxon>Paragonimus</taxon>
    </lineage>
</organism>
<accession>A0A8T0DH98</accession>
<keyword evidence="2" id="KW-1185">Reference proteome</keyword>
<evidence type="ECO:0000313" key="2">
    <source>
        <dbReference type="Proteomes" id="UP000699462"/>
    </source>
</evidence>
<gene>
    <name evidence="1" type="ORF">P879_05420</name>
</gene>
<evidence type="ECO:0000313" key="1">
    <source>
        <dbReference type="EMBL" id="KAF8567030.1"/>
    </source>
</evidence>
<sequence>MYWTSRAVSTLTDVAFRSMNTVSSSADSAATCHYPEYKSDHMISFTCCGLSELSSSQYWHSCVTSFSPPAFTQKRHFPLDFFIKMTGVPEEYMFGYNLLELVCACQRKNCDSRESRSQSAVQLLLLKFNFVRQEQETAESVTGVWLSVCLDFSNGTSRDTRWFIGLKMSRRSHLSQNE</sequence>
<proteinExistence type="predicted"/>
<dbReference type="EMBL" id="JTDF01004282">
    <property type="protein sequence ID" value="KAF8567030.1"/>
    <property type="molecule type" value="Genomic_DNA"/>
</dbReference>